<proteinExistence type="predicted"/>
<dbReference type="GO" id="GO:0005886">
    <property type="term" value="C:plasma membrane"/>
    <property type="evidence" value="ECO:0007669"/>
    <property type="project" value="TreeGrafter"/>
</dbReference>
<dbReference type="PRINTS" id="PR00702">
    <property type="entry name" value="ACRIFLAVINRP"/>
</dbReference>
<feature type="transmembrane region" description="Helical" evidence="1">
    <location>
        <begin position="341"/>
        <end position="358"/>
    </location>
</feature>
<dbReference type="Gene3D" id="3.30.70.1440">
    <property type="entry name" value="Multidrug efflux transporter AcrB pore domain"/>
    <property type="match status" value="1"/>
</dbReference>
<evidence type="ECO:0000256" key="1">
    <source>
        <dbReference type="SAM" id="Phobius"/>
    </source>
</evidence>
<dbReference type="EMBL" id="QFQZ01000005">
    <property type="protein sequence ID" value="PZR36701.1"/>
    <property type="molecule type" value="Genomic_DNA"/>
</dbReference>
<gene>
    <name evidence="2" type="ORF">DI526_03105</name>
</gene>
<dbReference type="GO" id="GO:0042910">
    <property type="term" value="F:xenobiotic transmembrane transporter activity"/>
    <property type="evidence" value="ECO:0007669"/>
    <property type="project" value="TreeGrafter"/>
</dbReference>
<dbReference type="PANTHER" id="PTHR32063:SF18">
    <property type="entry name" value="CATION EFFLUX SYSTEM PROTEIN"/>
    <property type="match status" value="1"/>
</dbReference>
<feature type="transmembrane region" description="Helical" evidence="1">
    <location>
        <begin position="991"/>
        <end position="1015"/>
    </location>
</feature>
<accession>A0A2W5XG00</accession>
<dbReference type="Pfam" id="PF00873">
    <property type="entry name" value="ACR_tran"/>
    <property type="match status" value="1"/>
</dbReference>
<sequence length="1030" mass="110539">MKGPNLSSWALAHEAMMRFLIAVAVIGGLYAYAVLGRQEDPDYTVKNMLVSATWPGANGQSVADQVAEPIERGIQTLPEVDYMRTNIQAGRMIINVRLRDDLPPSQVNGVWTRIRQRVSERAAQLPEGVQGPQYNDDFGDTYGNIYALTGDGFTLPQLKAFADRLRDDLRRLPDAGRIELEGEPQERIYIEYQSAKLASLGVDPRSIIQTLHETNTISSAGEVDAVGERIQIDVTGAFDSVESIRQLGITANGRSVRLGDIATVRRALVDPPTFKMRVNGADAVGVMVSLRKGGDVTRLGHQAHEVIAAFRARLPAGVSLHVIADQPEVVKESIGEFTRSLAEAVVIVLVVSFLSLGVRPGVVVALSIPIVLAATFATMLMLGIPLHRISLGALIIALGLLVDDAIIVIEQIDSHLASGWAKIKAVTAAYTVTAQPMLIGTLITMLGFLPIALANSAAGEYSRSIFYVVAISLLFSWIVAVFVTPYLANKMLRETPAKASAEGEARGHHSAHDGAFYRRFRGLVRWSLDRRWAVIASAAGAFILSIGVFAVAVPKQFFPASDRPELIVDLRASQNASFEQTSAVARRLEKALAGDRDITSIATYVGGGTPRFYLSLDVQTPNLSLAQVVIQTTGGKGRQRVHDRIEALLASQFPEVRGRISTLEMGPAIGQPFKIRLTGSDYAQLAPAAERIEALMRANGRLSDVNTDYGDALKTVKVDVDQDKARALGVTSLNIEQALQAALEGAPITRYRTGDKSLPVVARLDAAERNRLDRLAQVNVATASGRMVPLSQVARLTPAFQMAELNRRSGMPTITLQADTVKAQPADVAAGMKKDLDAISASLPAGATLMLGGSIEEGANSQASVMSKAPIALVLILLLLVMQLQSLKKVALVVLTGPLALIGMALILSIFQIPFGFVAMLGGLSLFGMVIRNSLFLVTQIDQLESEGVARFDAIVEATVQRLRPIMLTALAAILAMIPLTRSVFWGPMAWAIMGGLMAATLLTLIFLPAVYAAAYGVREAASSPEASHA</sequence>
<dbReference type="Gene3D" id="3.30.2090.10">
    <property type="entry name" value="Multidrug efflux transporter AcrB TolC docking domain, DN and DC subdomains"/>
    <property type="match status" value="2"/>
</dbReference>
<feature type="transmembrane region" description="Helical" evidence="1">
    <location>
        <begin position="465"/>
        <end position="488"/>
    </location>
</feature>
<evidence type="ECO:0000313" key="2">
    <source>
        <dbReference type="EMBL" id="PZR36701.1"/>
    </source>
</evidence>
<protein>
    <submittedName>
        <fullName evidence="2">Multidrug transporter AcrB</fullName>
    </submittedName>
</protein>
<feature type="transmembrane region" description="Helical" evidence="1">
    <location>
        <begin position="15"/>
        <end position="35"/>
    </location>
</feature>
<dbReference type="AlphaFoldDB" id="A0A2W5XG00"/>
<feature type="transmembrane region" description="Helical" evidence="1">
    <location>
        <begin position="966"/>
        <end position="985"/>
    </location>
</feature>
<feature type="transmembrane region" description="Helical" evidence="1">
    <location>
        <begin position="391"/>
        <end position="409"/>
    </location>
</feature>
<comment type="caution">
    <text evidence="2">The sequence shown here is derived from an EMBL/GenBank/DDBJ whole genome shotgun (WGS) entry which is preliminary data.</text>
</comment>
<keyword evidence="1" id="KW-1133">Transmembrane helix</keyword>
<name>A0A2W5XG00_9CAUL</name>
<dbReference type="RefSeq" id="WP_304273930.1">
    <property type="nucleotide sequence ID" value="NZ_QFQZ01000005.1"/>
</dbReference>
<feature type="transmembrane region" description="Helical" evidence="1">
    <location>
        <begin position="899"/>
        <end position="927"/>
    </location>
</feature>
<feature type="transmembrane region" description="Helical" evidence="1">
    <location>
        <begin position="429"/>
        <end position="453"/>
    </location>
</feature>
<feature type="transmembrane region" description="Helical" evidence="1">
    <location>
        <begin position="532"/>
        <end position="553"/>
    </location>
</feature>
<keyword evidence="1" id="KW-0812">Transmembrane</keyword>
<dbReference type="InterPro" id="IPR001036">
    <property type="entry name" value="Acrflvin-R"/>
</dbReference>
<dbReference type="Gene3D" id="1.20.1640.10">
    <property type="entry name" value="Multidrug efflux transporter AcrB transmembrane domain"/>
    <property type="match status" value="2"/>
</dbReference>
<dbReference type="SUPFAM" id="SSF82866">
    <property type="entry name" value="Multidrug efflux transporter AcrB transmembrane domain"/>
    <property type="match status" value="2"/>
</dbReference>
<organism evidence="2 3">
    <name type="scientific">Caulobacter segnis</name>
    <dbReference type="NCBI Taxonomy" id="88688"/>
    <lineage>
        <taxon>Bacteria</taxon>
        <taxon>Pseudomonadati</taxon>
        <taxon>Pseudomonadota</taxon>
        <taxon>Alphaproteobacteria</taxon>
        <taxon>Caulobacterales</taxon>
        <taxon>Caulobacteraceae</taxon>
        <taxon>Caulobacter</taxon>
    </lineage>
</organism>
<feature type="transmembrane region" description="Helical" evidence="1">
    <location>
        <begin position="364"/>
        <end position="384"/>
    </location>
</feature>
<dbReference type="Proteomes" id="UP000249393">
    <property type="component" value="Unassembled WGS sequence"/>
</dbReference>
<keyword evidence="1" id="KW-0472">Membrane</keyword>
<dbReference type="SUPFAM" id="SSF82693">
    <property type="entry name" value="Multidrug efflux transporter AcrB pore domain, PN1, PN2, PC1 and PC2 subdomains"/>
    <property type="match status" value="2"/>
</dbReference>
<reference evidence="2 3" key="1">
    <citation type="submission" date="2017-08" db="EMBL/GenBank/DDBJ databases">
        <title>Infants hospitalized years apart are colonized by the same room-sourced microbial strains.</title>
        <authorList>
            <person name="Brooks B."/>
            <person name="Olm M.R."/>
            <person name="Firek B.A."/>
            <person name="Baker R."/>
            <person name="Thomas B.C."/>
            <person name="Morowitz M.J."/>
            <person name="Banfield J.F."/>
        </authorList>
    </citation>
    <scope>NUCLEOTIDE SEQUENCE [LARGE SCALE GENOMIC DNA]</scope>
    <source>
        <strain evidence="2">S2_003_000_R2_4</strain>
    </source>
</reference>
<dbReference type="InterPro" id="IPR027463">
    <property type="entry name" value="AcrB_DN_DC_subdom"/>
</dbReference>
<dbReference type="Gene3D" id="3.30.70.1430">
    <property type="entry name" value="Multidrug efflux transporter AcrB pore domain"/>
    <property type="match status" value="2"/>
</dbReference>
<evidence type="ECO:0000313" key="3">
    <source>
        <dbReference type="Proteomes" id="UP000249393"/>
    </source>
</evidence>
<dbReference type="PANTHER" id="PTHR32063">
    <property type="match status" value="1"/>
</dbReference>
<dbReference type="SUPFAM" id="SSF82714">
    <property type="entry name" value="Multidrug efflux transporter AcrB TolC docking domain, DN and DC subdomains"/>
    <property type="match status" value="2"/>
</dbReference>
<dbReference type="Gene3D" id="3.30.70.1320">
    <property type="entry name" value="Multidrug efflux transporter AcrB pore domain like"/>
    <property type="match status" value="1"/>
</dbReference>